<dbReference type="AlphaFoldDB" id="A0A0V0QG30"/>
<keyword evidence="4" id="KW-0288">FMN</keyword>
<protein>
    <recommendedName>
        <fullName evidence="2">FAD synthase</fullName>
        <ecNumber evidence="2">2.7.7.2</ecNumber>
    </recommendedName>
    <alternativeName>
        <fullName evidence="10">FAD pyrophosphorylase</fullName>
    </alternativeName>
    <alternativeName>
        <fullName evidence="11">FMN adenylyltransferase</fullName>
    </alternativeName>
</protein>
<dbReference type="Pfam" id="PF01507">
    <property type="entry name" value="PAPS_reduct"/>
    <property type="match status" value="1"/>
</dbReference>
<keyword evidence="15" id="KW-1185">Reference proteome</keyword>
<dbReference type="PANTHER" id="PTHR23293">
    <property type="entry name" value="FAD SYNTHETASE-RELATED FMN ADENYLYLTRANSFERASE"/>
    <property type="match status" value="1"/>
</dbReference>
<gene>
    <name evidence="14" type="ORF">PPERSA_03689</name>
</gene>
<comment type="pathway">
    <text evidence="1">Cofactor biosynthesis; FAD biosynthesis; FAD from FMN: step 1/1.</text>
</comment>
<evidence type="ECO:0000256" key="9">
    <source>
        <dbReference type="ARBA" id="ARBA00022840"/>
    </source>
</evidence>
<keyword evidence="9" id="KW-0067">ATP-binding</keyword>
<dbReference type="FunCoup" id="A0A0V0QG30">
    <property type="interactions" value="55"/>
</dbReference>
<dbReference type="Gene3D" id="3.40.50.620">
    <property type="entry name" value="HUPs"/>
    <property type="match status" value="1"/>
</dbReference>
<dbReference type="CDD" id="cd23948">
    <property type="entry name" value="FAD_synthase"/>
    <property type="match status" value="1"/>
</dbReference>
<dbReference type="EC" id="2.7.7.2" evidence="2"/>
<evidence type="ECO:0000256" key="6">
    <source>
        <dbReference type="ARBA" id="ARBA00022695"/>
    </source>
</evidence>
<evidence type="ECO:0000256" key="10">
    <source>
        <dbReference type="ARBA" id="ARBA00031145"/>
    </source>
</evidence>
<keyword evidence="3" id="KW-0285">Flavoprotein</keyword>
<dbReference type="EMBL" id="LDAU01000175">
    <property type="protein sequence ID" value="KRX01185.1"/>
    <property type="molecule type" value="Genomic_DNA"/>
</dbReference>
<dbReference type="InterPro" id="IPR014729">
    <property type="entry name" value="Rossmann-like_a/b/a_fold"/>
</dbReference>
<sequence>MQFTLEKFEEKLIQNKQQYQFVDDAIRFLMNTLPIYMVSQTDNTVYVSFNGGKDATVVLFLTYIAIKRLGLDLEMKTVYFLEENSFEEVDVFIEDCRNLLNFSQVKLERNFKESLKDLVQNYQLKSVIMGNRKNDPYCEKMEKLDPSDYDKGYPAFMRINPIINWQYNQVWTFLRDFEIPYCSLYNEGYTYLGNKNNTNKNPYLKYTENNQEFYKPAYLLPDEYEQLSRSSISKKDLEKQFECQLQKHQQMYVIFGNSNQWSQEIKQLQEIHQINEKLSQFLMIFVNTQNKKEYSSSFLKQIYDYSNNCIENKQDLQVNIFGIGQEEFQEMFKLQISQQNFKQVQFNYIK</sequence>
<dbReference type="InterPro" id="IPR002500">
    <property type="entry name" value="PAPS_reduct_dom"/>
</dbReference>
<dbReference type="SUPFAM" id="SSF52402">
    <property type="entry name" value="Adenine nucleotide alpha hydrolases-like"/>
    <property type="match status" value="1"/>
</dbReference>
<keyword evidence="6" id="KW-0548">Nucleotidyltransferase</keyword>
<evidence type="ECO:0000256" key="7">
    <source>
        <dbReference type="ARBA" id="ARBA00022741"/>
    </source>
</evidence>
<evidence type="ECO:0000256" key="5">
    <source>
        <dbReference type="ARBA" id="ARBA00022679"/>
    </source>
</evidence>
<organism evidence="14 15">
    <name type="scientific">Pseudocohnilembus persalinus</name>
    <name type="common">Ciliate</name>
    <dbReference type="NCBI Taxonomy" id="266149"/>
    <lineage>
        <taxon>Eukaryota</taxon>
        <taxon>Sar</taxon>
        <taxon>Alveolata</taxon>
        <taxon>Ciliophora</taxon>
        <taxon>Intramacronucleata</taxon>
        <taxon>Oligohymenophorea</taxon>
        <taxon>Scuticociliatia</taxon>
        <taxon>Philasterida</taxon>
        <taxon>Pseudocohnilembidae</taxon>
        <taxon>Pseudocohnilembus</taxon>
    </lineage>
</organism>
<evidence type="ECO:0000259" key="13">
    <source>
        <dbReference type="Pfam" id="PF01507"/>
    </source>
</evidence>
<keyword evidence="5" id="KW-0808">Transferase</keyword>
<evidence type="ECO:0000313" key="15">
    <source>
        <dbReference type="Proteomes" id="UP000054937"/>
    </source>
</evidence>
<dbReference type="InParanoid" id="A0A0V0QG30"/>
<dbReference type="GO" id="GO:0006747">
    <property type="term" value="P:FAD biosynthetic process"/>
    <property type="evidence" value="ECO:0007669"/>
    <property type="project" value="TreeGrafter"/>
</dbReference>
<proteinExistence type="predicted"/>
<comment type="catalytic activity">
    <reaction evidence="12">
        <text>FMN + ATP + H(+) = FAD + diphosphate</text>
        <dbReference type="Rhea" id="RHEA:17237"/>
        <dbReference type="ChEBI" id="CHEBI:15378"/>
        <dbReference type="ChEBI" id="CHEBI:30616"/>
        <dbReference type="ChEBI" id="CHEBI:33019"/>
        <dbReference type="ChEBI" id="CHEBI:57692"/>
        <dbReference type="ChEBI" id="CHEBI:58210"/>
        <dbReference type="EC" id="2.7.7.2"/>
    </reaction>
</comment>
<dbReference type="PANTHER" id="PTHR23293:SF9">
    <property type="entry name" value="FAD SYNTHASE"/>
    <property type="match status" value="1"/>
</dbReference>
<evidence type="ECO:0000313" key="14">
    <source>
        <dbReference type="EMBL" id="KRX01185.1"/>
    </source>
</evidence>
<evidence type="ECO:0000256" key="8">
    <source>
        <dbReference type="ARBA" id="ARBA00022827"/>
    </source>
</evidence>
<evidence type="ECO:0000256" key="2">
    <source>
        <dbReference type="ARBA" id="ARBA00012393"/>
    </source>
</evidence>
<evidence type="ECO:0000256" key="3">
    <source>
        <dbReference type="ARBA" id="ARBA00022630"/>
    </source>
</evidence>
<dbReference type="Proteomes" id="UP000054937">
    <property type="component" value="Unassembled WGS sequence"/>
</dbReference>
<dbReference type="GO" id="GO:0003919">
    <property type="term" value="F:FMN adenylyltransferase activity"/>
    <property type="evidence" value="ECO:0007669"/>
    <property type="project" value="UniProtKB-EC"/>
</dbReference>
<evidence type="ECO:0000256" key="4">
    <source>
        <dbReference type="ARBA" id="ARBA00022643"/>
    </source>
</evidence>
<keyword evidence="7" id="KW-0547">Nucleotide-binding</keyword>
<name>A0A0V0QG30_PSEPJ</name>
<accession>A0A0V0QG30</accession>
<dbReference type="GO" id="GO:0005524">
    <property type="term" value="F:ATP binding"/>
    <property type="evidence" value="ECO:0007669"/>
    <property type="project" value="UniProtKB-KW"/>
</dbReference>
<reference evidence="14 15" key="1">
    <citation type="journal article" date="2015" name="Sci. Rep.">
        <title>Genome of the facultative scuticociliatosis pathogen Pseudocohnilembus persalinus provides insight into its virulence through horizontal gene transfer.</title>
        <authorList>
            <person name="Xiong J."/>
            <person name="Wang G."/>
            <person name="Cheng J."/>
            <person name="Tian M."/>
            <person name="Pan X."/>
            <person name="Warren A."/>
            <person name="Jiang C."/>
            <person name="Yuan D."/>
            <person name="Miao W."/>
        </authorList>
    </citation>
    <scope>NUCLEOTIDE SEQUENCE [LARGE SCALE GENOMIC DNA]</scope>
    <source>
        <strain evidence="14">36N120E</strain>
    </source>
</reference>
<evidence type="ECO:0000256" key="11">
    <source>
        <dbReference type="ARBA" id="ARBA00031871"/>
    </source>
</evidence>
<comment type="caution">
    <text evidence="14">The sequence shown here is derived from an EMBL/GenBank/DDBJ whole genome shotgun (WGS) entry which is preliminary data.</text>
</comment>
<evidence type="ECO:0000256" key="12">
    <source>
        <dbReference type="ARBA" id="ARBA00049494"/>
    </source>
</evidence>
<feature type="domain" description="Phosphoadenosine phosphosulphate reductase" evidence="13">
    <location>
        <begin position="114"/>
        <end position="199"/>
    </location>
</feature>
<keyword evidence="8" id="KW-0274">FAD</keyword>
<dbReference type="OrthoDB" id="270728at2759"/>
<evidence type="ECO:0000256" key="1">
    <source>
        <dbReference type="ARBA" id="ARBA00004726"/>
    </source>
</evidence>